<accession>A0ACC0YYZ0</accession>
<keyword evidence="2" id="KW-1185">Reference proteome</keyword>
<name>A0ACC0YYZ0_9ROSI</name>
<reference evidence="2" key="1">
    <citation type="journal article" date="2023" name="G3 (Bethesda)">
        <title>Genome assembly and association tests identify interacting loci associated with vigor, precocity, and sex in interspecific pistachio rootstocks.</title>
        <authorList>
            <person name="Palmer W."/>
            <person name="Jacygrad E."/>
            <person name="Sagayaradj S."/>
            <person name="Cavanaugh K."/>
            <person name="Han R."/>
            <person name="Bertier L."/>
            <person name="Beede B."/>
            <person name="Kafkas S."/>
            <person name="Golino D."/>
            <person name="Preece J."/>
            <person name="Michelmore R."/>
        </authorList>
    </citation>
    <scope>NUCLEOTIDE SEQUENCE [LARGE SCALE GENOMIC DNA]</scope>
</reference>
<evidence type="ECO:0000313" key="2">
    <source>
        <dbReference type="Proteomes" id="UP001163603"/>
    </source>
</evidence>
<comment type="caution">
    <text evidence="1">The sequence shown here is derived from an EMBL/GenBank/DDBJ whole genome shotgun (WGS) entry which is preliminary data.</text>
</comment>
<organism evidence="1 2">
    <name type="scientific">Pistacia integerrima</name>
    <dbReference type="NCBI Taxonomy" id="434235"/>
    <lineage>
        <taxon>Eukaryota</taxon>
        <taxon>Viridiplantae</taxon>
        <taxon>Streptophyta</taxon>
        <taxon>Embryophyta</taxon>
        <taxon>Tracheophyta</taxon>
        <taxon>Spermatophyta</taxon>
        <taxon>Magnoliopsida</taxon>
        <taxon>eudicotyledons</taxon>
        <taxon>Gunneridae</taxon>
        <taxon>Pentapetalae</taxon>
        <taxon>rosids</taxon>
        <taxon>malvids</taxon>
        <taxon>Sapindales</taxon>
        <taxon>Anacardiaceae</taxon>
        <taxon>Pistacia</taxon>
    </lineage>
</organism>
<evidence type="ECO:0000313" key="1">
    <source>
        <dbReference type="EMBL" id="KAJ0042949.1"/>
    </source>
</evidence>
<gene>
    <name evidence="1" type="ORF">Pint_17822</name>
</gene>
<proteinExistence type="predicted"/>
<dbReference type="Proteomes" id="UP001163603">
    <property type="component" value="Chromosome 4"/>
</dbReference>
<sequence length="47" mass="5060">MNKFANSESSSNKTALEPLKISLNPSSSQKILPSLSPTNSSLFLRPP</sequence>
<protein>
    <submittedName>
        <fullName evidence="1">Uncharacterized protein</fullName>
    </submittedName>
</protein>
<dbReference type="EMBL" id="CM047739">
    <property type="protein sequence ID" value="KAJ0042949.1"/>
    <property type="molecule type" value="Genomic_DNA"/>
</dbReference>